<dbReference type="AlphaFoldDB" id="A0AAN1XZI9"/>
<organism evidence="3 4">
    <name type="scientific">Vulcanimicrobium alpinum</name>
    <dbReference type="NCBI Taxonomy" id="3016050"/>
    <lineage>
        <taxon>Bacteria</taxon>
        <taxon>Bacillati</taxon>
        <taxon>Vulcanimicrobiota</taxon>
        <taxon>Vulcanimicrobiia</taxon>
        <taxon>Vulcanimicrobiales</taxon>
        <taxon>Vulcanimicrobiaceae</taxon>
        <taxon>Vulcanimicrobium</taxon>
    </lineage>
</organism>
<dbReference type="Proteomes" id="UP001317532">
    <property type="component" value="Chromosome"/>
</dbReference>
<evidence type="ECO:0000259" key="1">
    <source>
        <dbReference type="Pfam" id="PF13451"/>
    </source>
</evidence>
<name>A0AAN1XZI9_UNVUL</name>
<dbReference type="KEGG" id="vab:WPS_35010"/>
<reference evidence="3 4" key="1">
    <citation type="journal article" date="2022" name="ISME Commun">
        <title>Vulcanimicrobium alpinus gen. nov. sp. nov., the first cultivated representative of the candidate phylum 'Eremiobacterota', is a metabolically versatile aerobic anoxygenic phototroph.</title>
        <authorList>
            <person name="Yabe S."/>
            <person name="Muto K."/>
            <person name="Abe K."/>
            <person name="Yokota A."/>
            <person name="Staudigel H."/>
            <person name="Tebo B.M."/>
        </authorList>
    </citation>
    <scope>NUCLEOTIDE SEQUENCE [LARGE SCALE GENOMIC DNA]</scope>
    <source>
        <strain evidence="3 4">WC8-2</strain>
    </source>
</reference>
<accession>A0AAN1XZI9</accession>
<feature type="domain" description="Probable zinc-binding" evidence="1">
    <location>
        <begin position="4"/>
        <end position="49"/>
    </location>
</feature>
<dbReference type="NCBIfam" id="TIGR04272">
    <property type="entry name" value="cxxc_cxxc_Mbark"/>
    <property type="match status" value="1"/>
</dbReference>
<feature type="domain" description="CxxC-x17-CxxC" evidence="2">
    <location>
        <begin position="76"/>
        <end position="112"/>
    </location>
</feature>
<evidence type="ECO:0000313" key="4">
    <source>
        <dbReference type="Proteomes" id="UP001317532"/>
    </source>
</evidence>
<protein>
    <submittedName>
        <fullName evidence="3">Zinc-binding protein</fullName>
    </submittedName>
</protein>
<keyword evidence="4" id="KW-1185">Reference proteome</keyword>
<gene>
    <name evidence="3" type="ORF">WPS_35010</name>
</gene>
<dbReference type="Pfam" id="PF13451">
    <property type="entry name" value="zf_Tbcl"/>
    <property type="match status" value="1"/>
</dbReference>
<dbReference type="Pfam" id="PF23477">
    <property type="entry name" value="zf_Tbcl_2"/>
    <property type="match status" value="1"/>
</dbReference>
<dbReference type="InterPro" id="IPR025306">
    <property type="entry name" value="Zn-bnd_dom_prob"/>
</dbReference>
<proteinExistence type="predicted"/>
<dbReference type="RefSeq" id="WP_317995770.1">
    <property type="nucleotide sequence ID" value="NZ_AP025523.1"/>
</dbReference>
<dbReference type="InterPro" id="IPR026363">
    <property type="entry name" value="CxxC-x17-CxxC_dom"/>
</dbReference>
<dbReference type="EMBL" id="AP025523">
    <property type="protein sequence ID" value="BDE08225.1"/>
    <property type="molecule type" value="Genomic_DNA"/>
</dbReference>
<sequence>MYTDERLTCTDCGAEFVFSAGEQQFFATKGFQNKPNRCPDCRAVRKSARANSGGISGGYGGGGGMRGSDRAYGGAREMYSVTCSSCGQQAEVPFQPRGDKPVYCRDCFQSQRSYR</sequence>
<evidence type="ECO:0000259" key="2">
    <source>
        <dbReference type="Pfam" id="PF23477"/>
    </source>
</evidence>
<evidence type="ECO:0000313" key="3">
    <source>
        <dbReference type="EMBL" id="BDE08225.1"/>
    </source>
</evidence>